<proteinExistence type="predicted"/>
<sequence>MWTPKRKEKEINFCVCLNTKDNLNITEQEKKELNERLKREYFENNKDLNEALEKISLSQMNRFYSLLENSNFLLENDKIKEFVEKQLERALASKEGEDLKTSEKFYKYYEKNFLNLEKKERKITFDIMLNFVRYYEGVRKIDKIKEGEGN</sequence>
<evidence type="ECO:0008006" key="4">
    <source>
        <dbReference type="Google" id="ProtNLM"/>
    </source>
</evidence>
<dbReference type="AlphaFoldDB" id="A0A241Q147"/>
<organism evidence="2 3">
    <name type="scientific">Fusobacterium nucleatum subsp. polymorphum</name>
    <name type="common">Fusobacterium polymorphum</name>
    <dbReference type="NCBI Taxonomy" id="76857"/>
    <lineage>
        <taxon>Bacteria</taxon>
        <taxon>Fusobacteriati</taxon>
        <taxon>Fusobacteriota</taxon>
        <taxon>Fusobacteriia</taxon>
        <taxon>Fusobacteriales</taxon>
        <taxon>Fusobacteriaceae</taxon>
        <taxon>Fusobacterium</taxon>
    </lineage>
</organism>
<dbReference type="EMBL" id="CP022123">
    <property type="protein sequence ID" value="ASG28447.1"/>
    <property type="molecule type" value="Genomic_DNA"/>
</dbReference>
<evidence type="ECO:0000256" key="1">
    <source>
        <dbReference type="SAM" id="Coils"/>
    </source>
</evidence>
<evidence type="ECO:0000313" key="2">
    <source>
        <dbReference type="EMBL" id="ASG28447.1"/>
    </source>
</evidence>
<name>A0A241Q147_FUSNP</name>
<protein>
    <recommendedName>
        <fullName evidence="4">CRISPR type III A-associated protein Csm2</fullName>
    </recommendedName>
</protein>
<dbReference type="RefSeq" id="WP_032887721.1">
    <property type="nucleotide sequence ID" value="NZ_CP022123.1"/>
</dbReference>
<feature type="coiled-coil region" evidence="1">
    <location>
        <begin position="16"/>
        <end position="54"/>
    </location>
</feature>
<dbReference type="Proteomes" id="UP000197638">
    <property type="component" value="Chromosome"/>
</dbReference>
<evidence type="ECO:0000313" key="3">
    <source>
        <dbReference type="Proteomes" id="UP000197638"/>
    </source>
</evidence>
<reference evidence="2 3" key="1">
    <citation type="submission" date="2017-06" db="EMBL/GenBank/DDBJ databases">
        <title>Genome sequencing of Fusobacterium nucleatum subsp. polymorphum KCOM 1275 (=ChDC F310).</title>
        <authorList>
            <person name="Kook J.-K."/>
            <person name="Park S.-N."/>
            <person name="Lim Y.K."/>
            <person name="Roh H."/>
        </authorList>
    </citation>
    <scope>NUCLEOTIDE SEQUENCE [LARGE SCALE GENOMIC DNA]</scope>
    <source>
        <strain evidence="2 3">KCOM 1275</strain>
    </source>
</reference>
<gene>
    <name evidence="2" type="ORF">CBG61_05590</name>
</gene>
<keyword evidence="1" id="KW-0175">Coiled coil</keyword>
<accession>A0A241Q147</accession>